<comment type="caution">
    <text evidence="2">The sequence shown here is derived from an EMBL/GenBank/DDBJ whole genome shotgun (WGS) entry which is preliminary data.</text>
</comment>
<organism evidence="2 3">
    <name type="scientific">Pontibacter ruber</name>
    <dbReference type="NCBI Taxonomy" id="1343895"/>
    <lineage>
        <taxon>Bacteria</taxon>
        <taxon>Pseudomonadati</taxon>
        <taxon>Bacteroidota</taxon>
        <taxon>Cytophagia</taxon>
        <taxon>Cytophagales</taxon>
        <taxon>Hymenobacteraceae</taxon>
        <taxon>Pontibacter</taxon>
    </lineage>
</organism>
<evidence type="ECO:0000313" key="3">
    <source>
        <dbReference type="Proteomes" id="UP001597374"/>
    </source>
</evidence>
<accession>A0ABW5CZ89</accession>
<feature type="chain" id="PRO_5046558745" evidence="1">
    <location>
        <begin position="25"/>
        <end position="269"/>
    </location>
</feature>
<dbReference type="InterPro" id="IPR025345">
    <property type="entry name" value="DUF4249"/>
</dbReference>
<gene>
    <name evidence="2" type="ORF">ACFSKP_12555</name>
</gene>
<evidence type="ECO:0000313" key="2">
    <source>
        <dbReference type="EMBL" id="MFD2247093.1"/>
    </source>
</evidence>
<dbReference type="RefSeq" id="WP_250432298.1">
    <property type="nucleotide sequence ID" value="NZ_JALPRR010000006.1"/>
</dbReference>
<dbReference type="PROSITE" id="PS51257">
    <property type="entry name" value="PROKAR_LIPOPROTEIN"/>
    <property type="match status" value="1"/>
</dbReference>
<sequence length="269" mass="30601">MKLKSSLYFLLPLLLLLTACDLEKAIDVELPPHEAQLVVECYLEPGKPMRATVLESVSYFDEPQPPLVPDAEVFITYNGKTTRLNYAPFIDKEINKFYTHRSDELVEGKPGEMYSLEVKDGKGRRVTGFTTMLPRVPIDTLEYRFNEKEEALLLTSYQDDPNSRNFYRYMTHIDSLHEGSDREFTVSDELTNGTRVTLGSAYDYDKGDSLTVTLYHIEEQYYNFLRSTSDAKNANGNPFAQPSKIASTVQGGIGVFTNLAYDRQTVIIK</sequence>
<protein>
    <submittedName>
        <fullName evidence="2">DUF4249 domain-containing protein</fullName>
    </submittedName>
</protein>
<reference evidence="3" key="1">
    <citation type="journal article" date="2019" name="Int. J. Syst. Evol. Microbiol.">
        <title>The Global Catalogue of Microorganisms (GCM) 10K type strain sequencing project: providing services to taxonomists for standard genome sequencing and annotation.</title>
        <authorList>
            <consortium name="The Broad Institute Genomics Platform"/>
            <consortium name="The Broad Institute Genome Sequencing Center for Infectious Disease"/>
            <person name="Wu L."/>
            <person name="Ma J."/>
        </authorList>
    </citation>
    <scope>NUCLEOTIDE SEQUENCE [LARGE SCALE GENOMIC DNA]</scope>
    <source>
        <strain evidence="3">CGMCC 4.1782</strain>
    </source>
</reference>
<keyword evidence="3" id="KW-1185">Reference proteome</keyword>
<evidence type="ECO:0000256" key="1">
    <source>
        <dbReference type="SAM" id="SignalP"/>
    </source>
</evidence>
<dbReference type="Pfam" id="PF14054">
    <property type="entry name" value="DUF4249"/>
    <property type="match status" value="1"/>
</dbReference>
<name>A0ABW5CZ89_9BACT</name>
<dbReference type="EMBL" id="JBHUIM010000002">
    <property type="protein sequence ID" value="MFD2247093.1"/>
    <property type="molecule type" value="Genomic_DNA"/>
</dbReference>
<dbReference type="Proteomes" id="UP001597374">
    <property type="component" value="Unassembled WGS sequence"/>
</dbReference>
<feature type="signal peptide" evidence="1">
    <location>
        <begin position="1"/>
        <end position="24"/>
    </location>
</feature>
<proteinExistence type="predicted"/>
<keyword evidence="1" id="KW-0732">Signal</keyword>